<accession>A0ACB7S650</accession>
<name>A0ACB7S650_HYAAI</name>
<protein>
    <submittedName>
        <fullName evidence="1">Uncharacterized protein</fullName>
    </submittedName>
</protein>
<evidence type="ECO:0000313" key="2">
    <source>
        <dbReference type="Proteomes" id="UP000821845"/>
    </source>
</evidence>
<keyword evidence="2" id="KW-1185">Reference proteome</keyword>
<organism evidence="1 2">
    <name type="scientific">Hyalomma asiaticum</name>
    <name type="common">Tick</name>
    <dbReference type="NCBI Taxonomy" id="266040"/>
    <lineage>
        <taxon>Eukaryota</taxon>
        <taxon>Metazoa</taxon>
        <taxon>Ecdysozoa</taxon>
        <taxon>Arthropoda</taxon>
        <taxon>Chelicerata</taxon>
        <taxon>Arachnida</taxon>
        <taxon>Acari</taxon>
        <taxon>Parasitiformes</taxon>
        <taxon>Ixodida</taxon>
        <taxon>Ixodoidea</taxon>
        <taxon>Ixodidae</taxon>
        <taxon>Hyalomminae</taxon>
        <taxon>Hyalomma</taxon>
    </lineage>
</organism>
<evidence type="ECO:0000313" key="1">
    <source>
        <dbReference type="EMBL" id="KAH6929990.1"/>
    </source>
</evidence>
<comment type="caution">
    <text evidence="1">The sequence shown here is derived from an EMBL/GenBank/DDBJ whole genome shotgun (WGS) entry which is preliminary data.</text>
</comment>
<proteinExistence type="predicted"/>
<dbReference type="EMBL" id="CM023485">
    <property type="protein sequence ID" value="KAH6929990.1"/>
    <property type="molecule type" value="Genomic_DNA"/>
</dbReference>
<sequence length="128" mass="14541">MEVSVTWSQTAIGAPQGALLHLLRNFGRRLNDPTVTWTELLAFSFTHSWLCNGLRLVRLDMPSAVIRGDPLWLNCSFDLESDELYSVKWYKNNREFFRYLPNENPPGQAYKLSGVHVDVSAPLLANSS</sequence>
<dbReference type="Proteomes" id="UP000821845">
    <property type="component" value="Chromosome 5"/>
</dbReference>
<reference evidence="1" key="1">
    <citation type="submission" date="2020-05" db="EMBL/GenBank/DDBJ databases">
        <title>Large-scale comparative analyses of tick genomes elucidate their genetic diversity and vector capacities.</title>
        <authorList>
            <person name="Jia N."/>
            <person name="Wang J."/>
            <person name="Shi W."/>
            <person name="Du L."/>
            <person name="Sun Y."/>
            <person name="Zhan W."/>
            <person name="Jiang J."/>
            <person name="Wang Q."/>
            <person name="Zhang B."/>
            <person name="Ji P."/>
            <person name="Sakyi L.B."/>
            <person name="Cui X."/>
            <person name="Yuan T."/>
            <person name="Jiang B."/>
            <person name="Yang W."/>
            <person name="Lam T.T.-Y."/>
            <person name="Chang Q."/>
            <person name="Ding S."/>
            <person name="Wang X."/>
            <person name="Zhu J."/>
            <person name="Ruan X."/>
            <person name="Zhao L."/>
            <person name="Wei J."/>
            <person name="Que T."/>
            <person name="Du C."/>
            <person name="Cheng J."/>
            <person name="Dai P."/>
            <person name="Han X."/>
            <person name="Huang E."/>
            <person name="Gao Y."/>
            <person name="Liu J."/>
            <person name="Shao H."/>
            <person name="Ye R."/>
            <person name="Li L."/>
            <person name="Wei W."/>
            <person name="Wang X."/>
            <person name="Wang C."/>
            <person name="Yang T."/>
            <person name="Huo Q."/>
            <person name="Li W."/>
            <person name="Guo W."/>
            <person name="Chen H."/>
            <person name="Zhou L."/>
            <person name="Ni X."/>
            <person name="Tian J."/>
            <person name="Zhou Y."/>
            <person name="Sheng Y."/>
            <person name="Liu T."/>
            <person name="Pan Y."/>
            <person name="Xia L."/>
            <person name="Li J."/>
            <person name="Zhao F."/>
            <person name="Cao W."/>
        </authorList>
    </citation>
    <scope>NUCLEOTIDE SEQUENCE</scope>
    <source>
        <strain evidence="1">Hyas-2018</strain>
    </source>
</reference>
<gene>
    <name evidence="1" type="ORF">HPB50_007930</name>
</gene>